<dbReference type="Pfam" id="PF00583">
    <property type="entry name" value="Acetyltransf_1"/>
    <property type="match status" value="1"/>
</dbReference>
<dbReference type="PANTHER" id="PTHR43877">
    <property type="entry name" value="AMINOALKYLPHOSPHONATE N-ACETYLTRANSFERASE-RELATED-RELATED"/>
    <property type="match status" value="1"/>
</dbReference>
<evidence type="ECO:0000313" key="4">
    <source>
        <dbReference type="EMBL" id="MDT9684502.1"/>
    </source>
</evidence>
<reference evidence="4 5" key="1">
    <citation type="submission" date="2023-09" db="EMBL/GenBank/DDBJ databases">
        <title>Streptomyces sp. nov.: A antagonism against Alternaria gaisen Producing Streptochlin, Isolated from Tamarix root soil.</title>
        <authorList>
            <person name="Chen Y."/>
        </authorList>
    </citation>
    <scope>NUCLEOTIDE SEQUENCE [LARGE SCALE GENOMIC DNA]</scope>
    <source>
        <strain evidence="4 5">TRM76323</strain>
    </source>
</reference>
<dbReference type="SUPFAM" id="SSF55729">
    <property type="entry name" value="Acyl-CoA N-acyltransferases (Nat)"/>
    <property type="match status" value="1"/>
</dbReference>
<dbReference type="Proteomes" id="UP001250181">
    <property type="component" value="Unassembled WGS sequence"/>
</dbReference>
<dbReference type="PANTHER" id="PTHR43877:SF2">
    <property type="entry name" value="AMINOALKYLPHOSPHONATE N-ACETYLTRANSFERASE-RELATED"/>
    <property type="match status" value="1"/>
</dbReference>
<keyword evidence="1" id="KW-0808">Transferase</keyword>
<evidence type="ECO:0000256" key="2">
    <source>
        <dbReference type="ARBA" id="ARBA00023315"/>
    </source>
</evidence>
<organism evidence="4 5">
    <name type="scientific">Streptomyces tamarix</name>
    <dbReference type="NCBI Taxonomy" id="3078565"/>
    <lineage>
        <taxon>Bacteria</taxon>
        <taxon>Bacillati</taxon>
        <taxon>Actinomycetota</taxon>
        <taxon>Actinomycetes</taxon>
        <taxon>Kitasatosporales</taxon>
        <taxon>Streptomycetaceae</taxon>
        <taxon>Streptomyces</taxon>
    </lineage>
</organism>
<dbReference type="EMBL" id="JAWCTQ010000027">
    <property type="protein sequence ID" value="MDT9684502.1"/>
    <property type="molecule type" value="Genomic_DNA"/>
</dbReference>
<feature type="domain" description="N-acetyltransferase" evidence="3">
    <location>
        <begin position="14"/>
        <end position="178"/>
    </location>
</feature>
<evidence type="ECO:0000259" key="3">
    <source>
        <dbReference type="PROSITE" id="PS51186"/>
    </source>
</evidence>
<accession>A0ABU3QQ20</accession>
<keyword evidence="5" id="KW-1185">Reference proteome</keyword>
<dbReference type="InterPro" id="IPR016181">
    <property type="entry name" value="Acyl_CoA_acyltransferase"/>
</dbReference>
<evidence type="ECO:0000256" key="1">
    <source>
        <dbReference type="ARBA" id="ARBA00022679"/>
    </source>
</evidence>
<dbReference type="CDD" id="cd04301">
    <property type="entry name" value="NAT_SF"/>
    <property type="match status" value="1"/>
</dbReference>
<proteinExistence type="predicted"/>
<dbReference type="InterPro" id="IPR000182">
    <property type="entry name" value="GNAT_dom"/>
</dbReference>
<gene>
    <name evidence="4" type="ORF">RND61_20940</name>
</gene>
<keyword evidence="2" id="KW-0012">Acyltransferase</keyword>
<dbReference type="PROSITE" id="PS51186">
    <property type="entry name" value="GNAT"/>
    <property type="match status" value="1"/>
</dbReference>
<dbReference type="InterPro" id="IPR050832">
    <property type="entry name" value="Bact_Acetyltransf"/>
</dbReference>
<name>A0ABU3QQ20_9ACTN</name>
<dbReference type="Gene3D" id="3.40.630.30">
    <property type="match status" value="1"/>
</dbReference>
<dbReference type="RefSeq" id="WP_315879558.1">
    <property type="nucleotide sequence ID" value="NZ_JAWCTQ010000027.1"/>
</dbReference>
<protein>
    <submittedName>
        <fullName evidence="4">GNAT family N-acetyltransferase</fullName>
    </submittedName>
</protein>
<sequence>MNIESSGTAAERPVRIRQRTEDDAEKCVRVLADVHRRDGYPVNWPDRPREWLSPARPLGAWVAELGGRVVGHVVLSRGGEGDLAPGLWGERNGTSADLTAVVGRLFVAPGARGHGIGALLIGRATEEARRRDLQPVLDVVASDTAAAALYERLGWERMATVEQRWSPCRPVTVHCYAAAPSSAAW</sequence>
<evidence type="ECO:0000313" key="5">
    <source>
        <dbReference type="Proteomes" id="UP001250181"/>
    </source>
</evidence>
<comment type="caution">
    <text evidence="4">The sequence shown here is derived from an EMBL/GenBank/DDBJ whole genome shotgun (WGS) entry which is preliminary data.</text>
</comment>